<feature type="transmembrane region" description="Helical" evidence="8">
    <location>
        <begin position="216"/>
        <end position="233"/>
    </location>
</feature>
<keyword evidence="5 8" id="KW-1133">Transmembrane helix</keyword>
<evidence type="ECO:0000256" key="5">
    <source>
        <dbReference type="ARBA" id="ARBA00022989"/>
    </source>
</evidence>
<keyword evidence="10" id="KW-0575">Peroxidase</keyword>
<keyword evidence="4" id="KW-0256">Endoplasmic reticulum</keyword>
<feature type="transmembrane region" description="Helical" evidence="8">
    <location>
        <begin position="171"/>
        <end position="204"/>
    </location>
</feature>
<keyword evidence="10" id="KW-0560">Oxidoreductase</keyword>
<evidence type="ECO:0000313" key="11">
    <source>
        <dbReference type="Proteomes" id="UP000076842"/>
    </source>
</evidence>
<dbReference type="PANTHER" id="PTHR14969:SF28">
    <property type="entry name" value="DIHYDROSPHINGOSINE 1-PHOSPHATE PHOSPHATASE LCB3-RELATED"/>
    <property type="match status" value="1"/>
</dbReference>
<evidence type="ECO:0000256" key="3">
    <source>
        <dbReference type="ARBA" id="ARBA00022801"/>
    </source>
</evidence>
<organism evidence="10 11">
    <name type="scientific">Calocera cornea HHB12733</name>
    <dbReference type="NCBI Taxonomy" id="1353952"/>
    <lineage>
        <taxon>Eukaryota</taxon>
        <taxon>Fungi</taxon>
        <taxon>Dikarya</taxon>
        <taxon>Basidiomycota</taxon>
        <taxon>Agaricomycotina</taxon>
        <taxon>Dacrymycetes</taxon>
        <taxon>Dacrymycetales</taxon>
        <taxon>Dacrymycetaceae</taxon>
        <taxon>Calocera</taxon>
    </lineage>
</organism>
<dbReference type="OrthoDB" id="301434at2759"/>
<keyword evidence="3" id="KW-0378">Hydrolase</keyword>
<dbReference type="GO" id="GO:0004601">
    <property type="term" value="F:peroxidase activity"/>
    <property type="evidence" value="ECO:0007669"/>
    <property type="project" value="UniProtKB-KW"/>
</dbReference>
<dbReference type="EMBL" id="KV423921">
    <property type="protein sequence ID" value="KZT61729.1"/>
    <property type="molecule type" value="Genomic_DNA"/>
</dbReference>
<evidence type="ECO:0000259" key="9">
    <source>
        <dbReference type="SMART" id="SM00014"/>
    </source>
</evidence>
<dbReference type="AlphaFoldDB" id="A0A165JE97"/>
<sequence length="497" mass="54637">MTTLQVPTSAYTQPLLSSRAPSPAPPGEKAAILVVEPGTQPDAVYDNALPPWRAAIRRFIVRNLRTESEWITQMQKVVRKPWLDTYFVYTSTLGTHTFFMTVLPAFFFFGYPVMGRGLVHVLSFGVYASTFVKDSICAPRPFSPPVTRLTIGTHHLEYGFPSTHSTNSVSVALYIFSLCLSLPPLGLALASIFLAFYIVSIVYGRLYCAMHSFTDCIAGCTIGTMIWAVQWTWEDQIEQFMGTKGPFVPIVTVLLGLLLINQHPEPVDDCPCFEDSIAFVSVVMGTTLGRWHGSQAGLDADSGFFVSLTPGWQLASLNDWLTFSAFALLKMVVGVASIFLWRLVTKTILLAALPPFYRVISQVITLPNRRFYIPATTEAGADRVCRQYTSVPHESGLHPIPSLIDLPSKIEPGPKPSLHASLASGSVAKQRVLQNGKERSPSPLNDVEVIVDRSDPVKHYDASVITKVVVYAGIGWIACEILPVMFEVFGWGVKSAG</sequence>
<dbReference type="Proteomes" id="UP000076842">
    <property type="component" value="Unassembled WGS sequence"/>
</dbReference>
<dbReference type="Pfam" id="PF01569">
    <property type="entry name" value="PAP2"/>
    <property type="match status" value="1"/>
</dbReference>
<evidence type="ECO:0000313" key="10">
    <source>
        <dbReference type="EMBL" id="KZT61729.1"/>
    </source>
</evidence>
<keyword evidence="6 8" id="KW-0472">Membrane</keyword>
<feature type="transmembrane region" description="Helical" evidence="8">
    <location>
        <begin position="86"/>
        <end position="109"/>
    </location>
</feature>
<protein>
    <submittedName>
        <fullName evidence="10">Acid phosphatase/Vanadium-dependent haloperoxidase</fullName>
    </submittedName>
</protein>
<comment type="similarity">
    <text evidence="7">Belongs to the type 2 lipid phosphate phosphatase family.</text>
</comment>
<dbReference type="GO" id="GO:0005789">
    <property type="term" value="C:endoplasmic reticulum membrane"/>
    <property type="evidence" value="ECO:0007669"/>
    <property type="project" value="UniProtKB-SubCell"/>
</dbReference>
<dbReference type="Gene3D" id="1.20.144.10">
    <property type="entry name" value="Phosphatidic acid phosphatase type 2/haloperoxidase"/>
    <property type="match status" value="1"/>
</dbReference>
<gene>
    <name evidence="10" type="ORF">CALCODRAFT_522656</name>
</gene>
<dbReference type="CDD" id="cd03388">
    <property type="entry name" value="PAP2_SPPase1"/>
    <property type="match status" value="1"/>
</dbReference>
<feature type="transmembrane region" description="Helical" evidence="8">
    <location>
        <begin position="320"/>
        <end position="341"/>
    </location>
</feature>
<evidence type="ECO:0000256" key="6">
    <source>
        <dbReference type="ARBA" id="ARBA00023136"/>
    </source>
</evidence>
<evidence type="ECO:0000256" key="8">
    <source>
        <dbReference type="SAM" id="Phobius"/>
    </source>
</evidence>
<keyword evidence="11" id="KW-1185">Reference proteome</keyword>
<dbReference type="InParanoid" id="A0A165JE97"/>
<dbReference type="GO" id="GO:0042392">
    <property type="term" value="F:sphingosine-1-phosphate phosphatase activity"/>
    <property type="evidence" value="ECO:0007669"/>
    <property type="project" value="TreeGrafter"/>
</dbReference>
<dbReference type="InterPro" id="IPR000326">
    <property type="entry name" value="PAP2/HPO"/>
</dbReference>
<keyword evidence="2 8" id="KW-0812">Transmembrane</keyword>
<name>A0A165JE97_9BASI</name>
<dbReference type="STRING" id="1353952.A0A165JE97"/>
<accession>A0A165JE97</accession>
<evidence type="ECO:0000256" key="2">
    <source>
        <dbReference type="ARBA" id="ARBA00022692"/>
    </source>
</evidence>
<evidence type="ECO:0000256" key="1">
    <source>
        <dbReference type="ARBA" id="ARBA00004477"/>
    </source>
</evidence>
<evidence type="ECO:0000256" key="7">
    <source>
        <dbReference type="ARBA" id="ARBA00038324"/>
    </source>
</evidence>
<dbReference type="FunCoup" id="A0A165JE97">
    <property type="interactions" value="309"/>
</dbReference>
<dbReference type="PANTHER" id="PTHR14969">
    <property type="entry name" value="SPHINGOSINE-1-PHOSPHATE PHOSPHOHYDROLASE"/>
    <property type="match status" value="1"/>
</dbReference>
<proteinExistence type="inferred from homology"/>
<reference evidence="10 11" key="1">
    <citation type="journal article" date="2016" name="Mol. Biol. Evol.">
        <title>Comparative Genomics of Early-Diverging Mushroom-Forming Fungi Provides Insights into the Origins of Lignocellulose Decay Capabilities.</title>
        <authorList>
            <person name="Nagy L.G."/>
            <person name="Riley R."/>
            <person name="Tritt A."/>
            <person name="Adam C."/>
            <person name="Daum C."/>
            <person name="Floudas D."/>
            <person name="Sun H."/>
            <person name="Yadav J.S."/>
            <person name="Pangilinan J."/>
            <person name="Larsson K.H."/>
            <person name="Matsuura K."/>
            <person name="Barry K."/>
            <person name="Labutti K."/>
            <person name="Kuo R."/>
            <person name="Ohm R.A."/>
            <person name="Bhattacharya S.S."/>
            <person name="Shirouzu T."/>
            <person name="Yoshinaga Y."/>
            <person name="Martin F.M."/>
            <person name="Grigoriev I.V."/>
            <person name="Hibbett D.S."/>
        </authorList>
    </citation>
    <scope>NUCLEOTIDE SEQUENCE [LARGE SCALE GENOMIC DNA]</scope>
    <source>
        <strain evidence="10 11">HHB12733</strain>
    </source>
</reference>
<dbReference type="InterPro" id="IPR036938">
    <property type="entry name" value="PAP2/HPO_sf"/>
</dbReference>
<dbReference type="SUPFAM" id="SSF48317">
    <property type="entry name" value="Acid phosphatase/Vanadium-dependent haloperoxidase"/>
    <property type="match status" value="1"/>
</dbReference>
<comment type="subcellular location">
    <subcellularLocation>
        <location evidence="1">Endoplasmic reticulum membrane</location>
        <topology evidence="1">Multi-pass membrane protein</topology>
    </subcellularLocation>
</comment>
<feature type="domain" description="Phosphatidic acid phosphatase type 2/haloperoxidase" evidence="9">
    <location>
        <begin position="113"/>
        <end position="231"/>
    </location>
</feature>
<evidence type="ECO:0000256" key="4">
    <source>
        <dbReference type="ARBA" id="ARBA00022824"/>
    </source>
</evidence>
<dbReference type="SMART" id="SM00014">
    <property type="entry name" value="acidPPc"/>
    <property type="match status" value="1"/>
</dbReference>